<feature type="domain" description="Sulfotransferase" evidence="3">
    <location>
        <begin position="12"/>
        <end position="282"/>
    </location>
</feature>
<dbReference type="InterPro" id="IPR000863">
    <property type="entry name" value="Sulfotransferase_dom"/>
</dbReference>
<reference evidence="4 5" key="1">
    <citation type="submission" date="2019-03" db="EMBL/GenBank/DDBJ databases">
        <title>Genomic Encyclopedia of Type Strains, Phase IV (KMG-IV): sequencing the most valuable type-strain genomes for metagenomic binning, comparative biology and taxonomic classification.</title>
        <authorList>
            <person name="Goeker M."/>
        </authorList>
    </citation>
    <scope>NUCLEOTIDE SEQUENCE [LARGE SCALE GENOMIC DNA]</scope>
    <source>
        <strain evidence="4 5">DSM 102969</strain>
    </source>
</reference>
<sequence length="287" mass="31121">MTEARRTVAGLFWIASHPKSGNTWMRCLIDSLGRGGLPPDLEGLHHRCPAAADPHWLEAVTDVPTADLGPTELSALRLSAYRALVGGGSWARRAAPAVRHVKVHDRYDPADFPPDVTAGAVYVVRDPRAVASSWAAHSGTTAATIVARMGRPDPGRHAMPSPRKPTVPERVGSWSEHVLSWLDEFPAPRLVVRYEDLLADPLAVTGRLAGFLGLPDEPALVSAAVGACRFDALRRIEDATEFPERPPTAERFFRRGRADGWTTELTEAEAARIVADHGAVMARLGYL</sequence>
<comment type="caution">
    <text evidence="4">The sequence shown here is derived from an EMBL/GenBank/DDBJ whole genome shotgun (WGS) entry which is preliminary data.</text>
</comment>
<dbReference type="Proteomes" id="UP000294547">
    <property type="component" value="Unassembled WGS sequence"/>
</dbReference>
<dbReference type="GO" id="GO:0008146">
    <property type="term" value="F:sulfotransferase activity"/>
    <property type="evidence" value="ECO:0007669"/>
    <property type="project" value="InterPro"/>
</dbReference>
<organism evidence="4 5">
    <name type="scientific">Oharaeibacter diazotrophicus</name>
    <dbReference type="NCBI Taxonomy" id="1920512"/>
    <lineage>
        <taxon>Bacteria</taxon>
        <taxon>Pseudomonadati</taxon>
        <taxon>Pseudomonadota</taxon>
        <taxon>Alphaproteobacteria</taxon>
        <taxon>Hyphomicrobiales</taxon>
        <taxon>Pleomorphomonadaceae</taxon>
        <taxon>Oharaeibacter</taxon>
    </lineage>
</organism>
<proteinExistence type="inferred from homology"/>
<evidence type="ECO:0000313" key="5">
    <source>
        <dbReference type="Proteomes" id="UP000294547"/>
    </source>
</evidence>
<dbReference type="OrthoDB" id="9804504at2"/>
<dbReference type="AlphaFoldDB" id="A0A4R6RLH5"/>
<dbReference type="EMBL" id="SNXY01000006">
    <property type="protein sequence ID" value="TDP87511.1"/>
    <property type="molecule type" value="Genomic_DNA"/>
</dbReference>
<keyword evidence="5" id="KW-1185">Reference proteome</keyword>
<keyword evidence="2 4" id="KW-0808">Transferase</keyword>
<evidence type="ECO:0000256" key="2">
    <source>
        <dbReference type="ARBA" id="ARBA00022679"/>
    </source>
</evidence>
<dbReference type="SUPFAM" id="SSF52540">
    <property type="entry name" value="P-loop containing nucleoside triphosphate hydrolases"/>
    <property type="match status" value="1"/>
</dbReference>
<comment type="similarity">
    <text evidence="1">Belongs to the sulfotransferase 1 family.</text>
</comment>
<protein>
    <submittedName>
        <fullName evidence="4">Sulfotransferase domain-containing protein</fullName>
    </submittedName>
</protein>
<evidence type="ECO:0000256" key="1">
    <source>
        <dbReference type="ARBA" id="ARBA00005771"/>
    </source>
</evidence>
<accession>A0A4R6RLH5</accession>
<evidence type="ECO:0000259" key="3">
    <source>
        <dbReference type="Pfam" id="PF00685"/>
    </source>
</evidence>
<dbReference type="Pfam" id="PF00685">
    <property type="entry name" value="Sulfotransfer_1"/>
    <property type="match status" value="1"/>
</dbReference>
<name>A0A4R6RLH5_9HYPH</name>
<evidence type="ECO:0000313" key="4">
    <source>
        <dbReference type="EMBL" id="TDP87511.1"/>
    </source>
</evidence>
<dbReference type="InterPro" id="IPR027417">
    <property type="entry name" value="P-loop_NTPase"/>
</dbReference>
<dbReference type="Gene3D" id="3.40.50.300">
    <property type="entry name" value="P-loop containing nucleotide triphosphate hydrolases"/>
    <property type="match status" value="1"/>
</dbReference>
<dbReference type="PANTHER" id="PTHR11783">
    <property type="entry name" value="SULFOTRANSFERASE SULT"/>
    <property type="match status" value="1"/>
</dbReference>
<gene>
    <name evidence="4" type="ORF">EDD54_1407</name>
</gene>